<dbReference type="OrthoDB" id="2339606at2"/>
<proteinExistence type="predicted"/>
<protein>
    <submittedName>
        <fullName evidence="1">Uncharacterized protein</fullName>
    </submittedName>
</protein>
<dbReference type="PATRIC" id="fig|1502.177.peg.2784"/>
<organism evidence="1 2">
    <name type="scientific">Clostridium perfringens</name>
    <dbReference type="NCBI Taxonomy" id="1502"/>
    <lineage>
        <taxon>Bacteria</taxon>
        <taxon>Bacillati</taxon>
        <taxon>Bacillota</taxon>
        <taxon>Clostridia</taxon>
        <taxon>Eubacteriales</taxon>
        <taxon>Clostridiaceae</taxon>
        <taxon>Clostridium</taxon>
    </lineage>
</organism>
<accession>A0A140GT77</accession>
<sequence length="118" mass="14038">MESDILIAFDFEPSIGFLEIENLEISWLNNIDKNDEIFKRLNDGFDYYFFNNILIIPDPIPSPRLNWNKTISIKDVLEIDCKGQYLTFFHFEKNDNILFAKSLTLPEYIFLKDNIHIK</sequence>
<evidence type="ECO:0000313" key="1">
    <source>
        <dbReference type="EMBL" id="AMN36772.1"/>
    </source>
</evidence>
<name>A0A140GT77_CLOPF</name>
<dbReference type="AlphaFoldDB" id="A0A140GT77"/>
<gene>
    <name evidence="1" type="ORF">JFP838_13805</name>
</gene>
<reference evidence="1 2" key="1">
    <citation type="journal article" date="2016" name="PLoS ONE">
        <title>Plasmid Characterization and Chromosome Analysis of Two netF+ Clostridium perfringens Isolates Associated with Foal and Canine Necrotizing Enteritis.</title>
        <authorList>
            <person name="Mehdizadeh Gohari I."/>
            <person name="Kropinski A.M."/>
            <person name="Weese S.J."/>
            <person name="Parreira V.R."/>
            <person name="Whitehead A.E."/>
            <person name="Boerlin P."/>
            <person name="Prescott J.F."/>
        </authorList>
    </citation>
    <scope>NUCLEOTIDE SEQUENCE [LARGE SCALE GENOMIC DNA]</scope>
    <source>
        <strain evidence="1 2">JP838</strain>
    </source>
</reference>
<dbReference type="EMBL" id="CP010994">
    <property type="protein sequence ID" value="AMN36772.1"/>
    <property type="molecule type" value="Genomic_DNA"/>
</dbReference>
<evidence type="ECO:0000313" key="2">
    <source>
        <dbReference type="Proteomes" id="UP000070260"/>
    </source>
</evidence>
<dbReference type="RefSeq" id="WP_061429162.1">
    <property type="nucleotide sequence ID" value="NZ_CATNZO010000001.1"/>
</dbReference>
<dbReference type="Proteomes" id="UP000070260">
    <property type="component" value="Chromosome"/>
</dbReference>